<dbReference type="InterPro" id="IPR038488">
    <property type="entry name" value="Integrase_DNA-bd_sf"/>
</dbReference>
<dbReference type="EMBL" id="FOCP01000037">
    <property type="protein sequence ID" value="SEN70156.1"/>
    <property type="molecule type" value="Genomic_DNA"/>
</dbReference>
<dbReference type="RefSeq" id="WP_218143992.1">
    <property type="nucleotide sequence ID" value="NZ_FOCP01000037.1"/>
</dbReference>
<dbReference type="Pfam" id="PF13356">
    <property type="entry name" value="Arm-DNA-bind_3"/>
    <property type="match status" value="1"/>
</dbReference>
<dbReference type="STRING" id="917.SAMN05216326_11947"/>
<dbReference type="Gene3D" id="3.30.160.390">
    <property type="entry name" value="Integrase, DNA-binding domain"/>
    <property type="match status" value="1"/>
</dbReference>
<gene>
    <name evidence="2" type="ORF">SAMN05216325_1371</name>
</gene>
<accession>A0A1H8IQ84</accession>
<dbReference type="AlphaFoldDB" id="A0A1H8IQ84"/>
<evidence type="ECO:0000313" key="3">
    <source>
        <dbReference type="Proteomes" id="UP000199459"/>
    </source>
</evidence>
<reference evidence="2 3" key="1">
    <citation type="submission" date="2016-10" db="EMBL/GenBank/DDBJ databases">
        <authorList>
            <person name="de Groot N.N."/>
        </authorList>
    </citation>
    <scope>NUCLEOTIDE SEQUENCE [LARGE SCALE GENOMIC DNA]</scope>
    <source>
        <strain evidence="2 3">Nm22</strain>
    </source>
</reference>
<organism evidence="2 3">
    <name type="scientific">Nitrosomonas marina</name>
    <dbReference type="NCBI Taxonomy" id="917"/>
    <lineage>
        <taxon>Bacteria</taxon>
        <taxon>Pseudomonadati</taxon>
        <taxon>Pseudomonadota</taxon>
        <taxon>Betaproteobacteria</taxon>
        <taxon>Nitrosomonadales</taxon>
        <taxon>Nitrosomonadaceae</taxon>
        <taxon>Nitrosomonas</taxon>
    </lineage>
</organism>
<sequence>KVQNSLTALNKMGIKSSRPLDSPYTRFDYSSKTLAFGSYPDVSLKEARKKRDEAKNHLANNSDPSLIKVVKKKLLVMQLRTLSKP</sequence>
<evidence type="ECO:0000259" key="1">
    <source>
        <dbReference type="Pfam" id="PF13356"/>
    </source>
</evidence>
<proteinExistence type="predicted"/>
<name>A0A1H8IQ84_9PROT</name>
<dbReference type="InterPro" id="IPR025166">
    <property type="entry name" value="Integrase_DNA_bind_dom"/>
</dbReference>
<feature type="domain" description="Integrase DNA-binding" evidence="1">
    <location>
        <begin position="27"/>
        <end position="66"/>
    </location>
</feature>
<feature type="non-terminal residue" evidence="2">
    <location>
        <position position="1"/>
    </location>
</feature>
<dbReference type="Proteomes" id="UP000199459">
    <property type="component" value="Unassembled WGS sequence"/>
</dbReference>
<protein>
    <recommendedName>
        <fullName evidence="1">Integrase DNA-binding domain-containing protein</fullName>
    </recommendedName>
</protein>
<evidence type="ECO:0000313" key="2">
    <source>
        <dbReference type="EMBL" id="SEN70156.1"/>
    </source>
</evidence>